<gene>
    <name evidence="9" type="ORF">CLV25_102109</name>
</gene>
<feature type="transmembrane region" description="Helical" evidence="7">
    <location>
        <begin position="284"/>
        <end position="307"/>
    </location>
</feature>
<comment type="subcellular location">
    <subcellularLocation>
        <location evidence="1">Membrane</location>
        <topology evidence="1">Multi-pass membrane protein</topology>
    </subcellularLocation>
</comment>
<dbReference type="PANTHER" id="PTHR30576:SF10">
    <property type="entry name" value="SLL5057 PROTEIN"/>
    <property type="match status" value="1"/>
</dbReference>
<evidence type="ECO:0000256" key="1">
    <source>
        <dbReference type="ARBA" id="ARBA00004141"/>
    </source>
</evidence>
<keyword evidence="3 9" id="KW-0808">Transferase</keyword>
<reference evidence="9 10" key="1">
    <citation type="submission" date="2019-03" db="EMBL/GenBank/DDBJ databases">
        <title>Genomic Encyclopedia of Archaeal and Bacterial Type Strains, Phase II (KMG-II): from individual species to whole genera.</title>
        <authorList>
            <person name="Goeker M."/>
        </authorList>
    </citation>
    <scope>NUCLEOTIDE SEQUENCE [LARGE SCALE GENOMIC DNA]</scope>
    <source>
        <strain evidence="9 10">RL-C</strain>
    </source>
</reference>
<sequence length="472" mass="53822">MLDKRMKFIQVSFVVMDVLLTVATFRLALVLRNLIKGDTTSFSTEYWIMLAAVAVLWPISIMLFNVYGLGSNSRKKEKLSLTAILPKLIVAVCFAFLVCTTSLYLAKTQVISRAFLMVFFVTNLGVLLMANFVYKMSLRKLLKRTSFYRRIIVAGSPDKVKKLVKYLNKNNELFIDIIGTVHLNGYEDLSSKPKLGEFEDLPELIIKHSADDVVVTIPYEHLKEIEPYIHRCEAMGITIHLVMDVYDMKIAKTGVSSIGVIPTLTWASVSLDPWQIVAKRLIDILGGLIGLILTGVLSIFIVPAILLDSPGGVLFRQVRVGKNGRNFYIYKFRTMCNNAEALKKKLMDKNEMDDMMFKMKDDPRVTRVGKFLRKTSLDELPQFWNVLTGDMSLVGTRPPTLDEVEKYDLHHWRRLSVKPGISGMWQVSGRNEITDFEDVVKLDVQYIDSWSIWLDFSIIFKTIHAIVKRSGR</sequence>
<evidence type="ECO:0000313" key="10">
    <source>
        <dbReference type="Proteomes" id="UP000294830"/>
    </source>
</evidence>
<dbReference type="AlphaFoldDB" id="A0A4R2EWE5"/>
<keyword evidence="4 7" id="KW-0812">Transmembrane</keyword>
<evidence type="ECO:0000313" key="9">
    <source>
        <dbReference type="EMBL" id="TCN72146.1"/>
    </source>
</evidence>
<comment type="similarity">
    <text evidence="2">Belongs to the bacterial sugar transferase family.</text>
</comment>
<feature type="transmembrane region" description="Helical" evidence="7">
    <location>
        <begin position="79"/>
        <end position="105"/>
    </location>
</feature>
<feature type="transmembrane region" description="Helical" evidence="7">
    <location>
        <begin position="111"/>
        <end position="134"/>
    </location>
</feature>
<protein>
    <submittedName>
        <fullName evidence="9">Undecaprenyl-phosphate galactose phosphotransferase WbaP/exopolysaccharide biosynthesis polyprenyl glycosylphosphotransferase</fullName>
    </submittedName>
</protein>
<dbReference type="EMBL" id="SLWB01000002">
    <property type="protein sequence ID" value="TCN72146.1"/>
    <property type="molecule type" value="Genomic_DNA"/>
</dbReference>
<comment type="caution">
    <text evidence="9">The sequence shown here is derived from an EMBL/GenBank/DDBJ whole genome shotgun (WGS) entry which is preliminary data.</text>
</comment>
<feature type="transmembrane region" description="Helical" evidence="7">
    <location>
        <begin position="12"/>
        <end position="35"/>
    </location>
</feature>
<accession>A0A4R2EWE5</accession>
<evidence type="ECO:0000256" key="2">
    <source>
        <dbReference type="ARBA" id="ARBA00006464"/>
    </source>
</evidence>
<dbReference type="Gene3D" id="3.40.50.720">
    <property type="entry name" value="NAD(P)-binding Rossmann-like Domain"/>
    <property type="match status" value="1"/>
</dbReference>
<dbReference type="PANTHER" id="PTHR30576">
    <property type="entry name" value="COLANIC BIOSYNTHESIS UDP-GLUCOSE LIPID CARRIER TRANSFERASE"/>
    <property type="match status" value="1"/>
</dbReference>
<dbReference type="GO" id="GO:0016020">
    <property type="term" value="C:membrane"/>
    <property type="evidence" value="ECO:0007669"/>
    <property type="project" value="UniProtKB-SubCell"/>
</dbReference>
<evidence type="ECO:0000256" key="3">
    <source>
        <dbReference type="ARBA" id="ARBA00022679"/>
    </source>
</evidence>
<keyword evidence="5 7" id="KW-1133">Transmembrane helix</keyword>
<dbReference type="GO" id="GO:0016780">
    <property type="term" value="F:phosphotransferase activity, for other substituted phosphate groups"/>
    <property type="evidence" value="ECO:0007669"/>
    <property type="project" value="TreeGrafter"/>
</dbReference>
<dbReference type="InterPro" id="IPR017475">
    <property type="entry name" value="EPS_sugar_tfrase"/>
</dbReference>
<proteinExistence type="inferred from homology"/>
<evidence type="ECO:0000259" key="8">
    <source>
        <dbReference type="Pfam" id="PF02397"/>
    </source>
</evidence>
<dbReference type="Proteomes" id="UP000294830">
    <property type="component" value="Unassembled WGS sequence"/>
</dbReference>
<feature type="transmembrane region" description="Helical" evidence="7">
    <location>
        <begin position="47"/>
        <end position="67"/>
    </location>
</feature>
<name>A0A4R2EWE5_9BACT</name>
<keyword evidence="6 7" id="KW-0472">Membrane</keyword>
<dbReference type="Pfam" id="PF13727">
    <property type="entry name" value="CoA_binding_3"/>
    <property type="match status" value="1"/>
</dbReference>
<dbReference type="InterPro" id="IPR003362">
    <property type="entry name" value="Bact_transf"/>
</dbReference>
<keyword evidence="10" id="KW-1185">Reference proteome</keyword>
<evidence type="ECO:0000256" key="6">
    <source>
        <dbReference type="ARBA" id="ARBA00023136"/>
    </source>
</evidence>
<organism evidence="9 10">
    <name type="scientific">Acetobacteroides hydrogenigenes</name>
    <dbReference type="NCBI Taxonomy" id="979970"/>
    <lineage>
        <taxon>Bacteria</taxon>
        <taxon>Pseudomonadati</taxon>
        <taxon>Bacteroidota</taxon>
        <taxon>Bacteroidia</taxon>
        <taxon>Bacteroidales</taxon>
        <taxon>Rikenellaceae</taxon>
        <taxon>Acetobacteroides</taxon>
    </lineage>
</organism>
<evidence type="ECO:0000256" key="4">
    <source>
        <dbReference type="ARBA" id="ARBA00022692"/>
    </source>
</evidence>
<evidence type="ECO:0000256" key="5">
    <source>
        <dbReference type="ARBA" id="ARBA00022989"/>
    </source>
</evidence>
<dbReference type="NCBIfam" id="TIGR03025">
    <property type="entry name" value="EPS_sugtrans"/>
    <property type="match status" value="1"/>
</dbReference>
<dbReference type="Pfam" id="PF02397">
    <property type="entry name" value="Bac_transf"/>
    <property type="match status" value="1"/>
</dbReference>
<feature type="domain" description="Bacterial sugar transferase" evidence="8">
    <location>
        <begin position="279"/>
        <end position="467"/>
    </location>
</feature>
<evidence type="ECO:0000256" key="7">
    <source>
        <dbReference type="SAM" id="Phobius"/>
    </source>
</evidence>